<feature type="region of interest" description="Disordered" evidence="1">
    <location>
        <begin position="214"/>
        <end position="273"/>
    </location>
</feature>
<reference evidence="2 3" key="1">
    <citation type="submission" date="2019-01" db="EMBL/GenBank/DDBJ databases">
        <authorList>
            <person name="Li J."/>
        </authorList>
    </citation>
    <scope>NUCLEOTIDE SEQUENCE [LARGE SCALE GENOMIC DNA]</scope>
    <source>
        <strain evidence="2 3">CCUG 35506</strain>
    </source>
</reference>
<protein>
    <submittedName>
        <fullName evidence="2">Uncharacterized protein</fullName>
    </submittedName>
</protein>
<feature type="region of interest" description="Disordered" evidence="1">
    <location>
        <begin position="1"/>
        <end position="88"/>
    </location>
</feature>
<comment type="caution">
    <text evidence="2">The sequence shown here is derived from an EMBL/GenBank/DDBJ whole genome shotgun (WGS) entry which is preliminary data.</text>
</comment>
<evidence type="ECO:0000256" key="1">
    <source>
        <dbReference type="SAM" id="MobiDB-lite"/>
    </source>
</evidence>
<dbReference type="AlphaFoldDB" id="A0A4Q2JLV6"/>
<evidence type="ECO:0000313" key="2">
    <source>
        <dbReference type="EMBL" id="RXZ48912.1"/>
    </source>
</evidence>
<proteinExistence type="predicted"/>
<evidence type="ECO:0000313" key="3">
    <source>
        <dbReference type="Proteomes" id="UP000292935"/>
    </source>
</evidence>
<dbReference type="OrthoDB" id="4578793at2"/>
<name>A0A4Q2JLV6_9MICO</name>
<organism evidence="2 3">
    <name type="scientific">Agromyces fucosus</name>
    <dbReference type="NCBI Taxonomy" id="41985"/>
    <lineage>
        <taxon>Bacteria</taxon>
        <taxon>Bacillati</taxon>
        <taxon>Actinomycetota</taxon>
        <taxon>Actinomycetes</taxon>
        <taxon>Micrococcales</taxon>
        <taxon>Microbacteriaceae</taxon>
        <taxon>Agromyces</taxon>
    </lineage>
</organism>
<gene>
    <name evidence="2" type="ORF">ESP57_08045</name>
</gene>
<feature type="compositionally biased region" description="Low complexity" evidence="1">
    <location>
        <begin position="222"/>
        <end position="250"/>
    </location>
</feature>
<dbReference type="RefSeq" id="WP_129231180.1">
    <property type="nucleotide sequence ID" value="NZ_SDPO01000002.1"/>
</dbReference>
<dbReference type="Proteomes" id="UP000292935">
    <property type="component" value="Unassembled WGS sequence"/>
</dbReference>
<accession>A0A4Q2JLV6</accession>
<feature type="compositionally biased region" description="Gly residues" evidence="1">
    <location>
        <begin position="51"/>
        <end position="65"/>
    </location>
</feature>
<sequence>MTENTPSQPSYGSPAAGSTSDVDAGFGAVPGGGSEVTEDSDATRGSAATGGPVGGATTGSAGPTGAGRSSSLADDAASVASDAGDAGHRVVDVAKEEGKAVVEETAEQARRLADDVTVELREQAAVQQKRVAGGLRSAGAQFTQMADQSSESGYATDLVREAGRRADDVARWLDARDPGSLVQEVKTFARRRPGAFLAIAVGAGVVVGRLTRALATPPDRGSTATESRASATSTPATGMATAPATAATGMPGAGRSGSIGAPSVGAPRGGAAR</sequence>
<keyword evidence="3" id="KW-1185">Reference proteome</keyword>
<feature type="compositionally biased region" description="Polar residues" evidence="1">
    <location>
        <begin position="1"/>
        <end position="21"/>
    </location>
</feature>
<feature type="compositionally biased region" description="Low complexity" evidence="1">
    <location>
        <begin position="66"/>
        <end position="84"/>
    </location>
</feature>
<dbReference type="EMBL" id="SDPO01000002">
    <property type="protein sequence ID" value="RXZ48912.1"/>
    <property type="molecule type" value="Genomic_DNA"/>
</dbReference>